<organism evidence="2 3">
    <name type="scientific">Cristinia sonorae</name>
    <dbReference type="NCBI Taxonomy" id="1940300"/>
    <lineage>
        <taxon>Eukaryota</taxon>
        <taxon>Fungi</taxon>
        <taxon>Dikarya</taxon>
        <taxon>Basidiomycota</taxon>
        <taxon>Agaricomycotina</taxon>
        <taxon>Agaricomycetes</taxon>
        <taxon>Agaricomycetidae</taxon>
        <taxon>Agaricales</taxon>
        <taxon>Pleurotineae</taxon>
        <taxon>Stephanosporaceae</taxon>
        <taxon>Cristinia</taxon>
    </lineage>
</organism>
<evidence type="ECO:0000313" key="3">
    <source>
        <dbReference type="Proteomes" id="UP000813824"/>
    </source>
</evidence>
<feature type="domain" description="F-box" evidence="1">
    <location>
        <begin position="61"/>
        <end position="107"/>
    </location>
</feature>
<accession>A0A8K0UHS6</accession>
<dbReference type="AlphaFoldDB" id="A0A8K0UHS6"/>
<dbReference type="OrthoDB" id="3176989at2759"/>
<dbReference type="InterPro" id="IPR036047">
    <property type="entry name" value="F-box-like_dom_sf"/>
</dbReference>
<dbReference type="InterPro" id="IPR001810">
    <property type="entry name" value="F-box_dom"/>
</dbReference>
<evidence type="ECO:0000259" key="1">
    <source>
        <dbReference type="PROSITE" id="PS50181"/>
    </source>
</evidence>
<name>A0A8K0UHS6_9AGAR</name>
<keyword evidence="3" id="KW-1185">Reference proteome</keyword>
<proteinExistence type="predicted"/>
<reference evidence="2" key="1">
    <citation type="journal article" date="2021" name="New Phytol.">
        <title>Evolutionary innovations through gain and loss of genes in the ectomycorrhizal Boletales.</title>
        <authorList>
            <person name="Wu G."/>
            <person name="Miyauchi S."/>
            <person name="Morin E."/>
            <person name="Kuo A."/>
            <person name="Drula E."/>
            <person name="Varga T."/>
            <person name="Kohler A."/>
            <person name="Feng B."/>
            <person name="Cao Y."/>
            <person name="Lipzen A."/>
            <person name="Daum C."/>
            <person name="Hundley H."/>
            <person name="Pangilinan J."/>
            <person name="Johnson J."/>
            <person name="Barry K."/>
            <person name="LaButti K."/>
            <person name="Ng V."/>
            <person name="Ahrendt S."/>
            <person name="Min B."/>
            <person name="Choi I.G."/>
            <person name="Park H."/>
            <person name="Plett J.M."/>
            <person name="Magnuson J."/>
            <person name="Spatafora J.W."/>
            <person name="Nagy L.G."/>
            <person name="Henrissat B."/>
            <person name="Grigoriev I.V."/>
            <person name="Yang Z.L."/>
            <person name="Xu J."/>
            <person name="Martin F.M."/>
        </authorList>
    </citation>
    <scope>NUCLEOTIDE SEQUENCE</scope>
    <source>
        <strain evidence="2">KKN 215</strain>
    </source>
</reference>
<dbReference type="Gene3D" id="1.20.1280.50">
    <property type="match status" value="1"/>
</dbReference>
<dbReference type="PROSITE" id="PS50181">
    <property type="entry name" value="FBOX"/>
    <property type="match status" value="1"/>
</dbReference>
<sequence>MSSTSNHHIQVLVDGLLAQLHQVDLALPRSDGISTFRSELSRLRTSLVDAISVIDEIHNAVSPVNQLPVELLVHIFRMIQDEILVHLPTTSSRWIGLLHVCHHWRHVLLSEPIFWSRVLIDNSVDARKMVEFCTSRAGSLPIRIIRNTDGPPYDIWTTLTPQHLSRMRALHYIFTTRSLFEPITVPAHSLEYLRICCHDGEGKIGVLFQNQTKSLRCLCLQNIVSWAGNHFSHLTTLFLKGIKNQTRGIEVNPLTSTYRLLLQLLQDSPTLQQFIIIFPSTWVPNEMQQPGDELPRVKLPNLRQMCISRTETSRVRCFLSQLELPRHLCISIPYSRTGHDTPTYAPFPEDVTKLPFLDSIASLEFCFSRSGRVQVIGTGSSGSFNANIALNLFENTAGEERVVLETYIHQLGIHRNLTEVWIQGTDETFFDEGFGLYSGLWDACGEPVLRGSDMWCRILSEMGVLEKLVLDGTWMTHYLCSLAPSFDCEPGPLQQTLDLPVVPCPRLKHLWVADKTDTLFAVAERLLYFASGRHSFLGIPFHEILLRSNSHDAAFCELASTAPSHEMARLKALDALRGLKKHVETFNFVDAFPTGIFELPALTTASNINETGWPKWRNPKAEGRKE</sequence>
<protein>
    <recommendedName>
        <fullName evidence="1">F-box domain-containing protein</fullName>
    </recommendedName>
</protein>
<gene>
    <name evidence="2" type="ORF">BXZ70DRAFT_452982</name>
</gene>
<comment type="caution">
    <text evidence="2">The sequence shown here is derived from an EMBL/GenBank/DDBJ whole genome shotgun (WGS) entry which is preliminary data.</text>
</comment>
<dbReference type="SUPFAM" id="SSF81383">
    <property type="entry name" value="F-box domain"/>
    <property type="match status" value="1"/>
</dbReference>
<dbReference type="Proteomes" id="UP000813824">
    <property type="component" value="Unassembled WGS sequence"/>
</dbReference>
<evidence type="ECO:0000313" key="2">
    <source>
        <dbReference type="EMBL" id="KAH8092673.1"/>
    </source>
</evidence>
<dbReference type="EMBL" id="JAEVFJ010000031">
    <property type="protein sequence ID" value="KAH8092673.1"/>
    <property type="molecule type" value="Genomic_DNA"/>
</dbReference>